<name>A0A4C1WTD6_EUMVA</name>
<comment type="caution">
    <text evidence="1">The sequence shown here is derived from an EMBL/GenBank/DDBJ whole genome shotgun (WGS) entry which is preliminary data.</text>
</comment>
<dbReference type="AlphaFoldDB" id="A0A4C1WTD6"/>
<sequence length="83" mass="9881">MSLSTWLQHKNGSAQPMRYHTLTEYRRQITTCTVALSSRYTRSELYVCREWSFSTAREFYKYPDMSPVRDAVWHQAVKTAKIK</sequence>
<protein>
    <submittedName>
        <fullName evidence="1">Uncharacterized protein</fullName>
    </submittedName>
</protein>
<accession>A0A4C1WTD6</accession>
<gene>
    <name evidence="1" type="ORF">EVAR_41192_1</name>
</gene>
<reference evidence="1 2" key="1">
    <citation type="journal article" date="2019" name="Commun. Biol.">
        <title>The bagworm genome reveals a unique fibroin gene that provides high tensile strength.</title>
        <authorList>
            <person name="Kono N."/>
            <person name="Nakamura H."/>
            <person name="Ohtoshi R."/>
            <person name="Tomita M."/>
            <person name="Numata K."/>
            <person name="Arakawa K."/>
        </authorList>
    </citation>
    <scope>NUCLEOTIDE SEQUENCE [LARGE SCALE GENOMIC DNA]</scope>
</reference>
<evidence type="ECO:0000313" key="2">
    <source>
        <dbReference type="Proteomes" id="UP000299102"/>
    </source>
</evidence>
<organism evidence="1 2">
    <name type="scientific">Eumeta variegata</name>
    <name type="common">Bagworm moth</name>
    <name type="synonym">Eumeta japonica</name>
    <dbReference type="NCBI Taxonomy" id="151549"/>
    <lineage>
        <taxon>Eukaryota</taxon>
        <taxon>Metazoa</taxon>
        <taxon>Ecdysozoa</taxon>
        <taxon>Arthropoda</taxon>
        <taxon>Hexapoda</taxon>
        <taxon>Insecta</taxon>
        <taxon>Pterygota</taxon>
        <taxon>Neoptera</taxon>
        <taxon>Endopterygota</taxon>
        <taxon>Lepidoptera</taxon>
        <taxon>Glossata</taxon>
        <taxon>Ditrysia</taxon>
        <taxon>Tineoidea</taxon>
        <taxon>Psychidae</taxon>
        <taxon>Oiketicinae</taxon>
        <taxon>Eumeta</taxon>
    </lineage>
</organism>
<dbReference type="Proteomes" id="UP000299102">
    <property type="component" value="Unassembled WGS sequence"/>
</dbReference>
<dbReference type="EMBL" id="BGZK01000622">
    <property type="protein sequence ID" value="GBP53355.1"/>
    <property type="molecule type" value="Genomic_DNA"/>
</dbReference>
<evidence type="ECO:0000313" key="1">
    <source>
        <dbReference type="EMBL" id="GBP53355.1"/>
    </source>
</evidence>
<keyword evidence="2" id="KW-1185">Reference proteome</keyword>
<proteinExistence type="predicted"/>